<proteinExistence type="predicted"/>
<dbReference type="Pfam" id="PF02518">
    <property type="entry name" value="HATPase_c"/>
    <property type="match status" value="1"/>
</dbReference>
<feature type="domain" description="Histidine kinase" evidence="6">
    <location>
        <begin position="244"/>
        <end position="462"/>
    </location>
</feature>
<dbReference type="Pfam" id="PF00072">
    <property type="entry name" value="Response_reg"/>
    <property type="match status" value="1"/>
</dbReference>
<dbReference type="AlphaFoldDB" id="A0A9X9X3Q8"/>
<organism evidence="8 9">
    <name type="scientific">Neoroseomonas soli</name>
    <dbReference type="NCBI Taxonomy" id="1081025"/>
    <lineage>
        <taxon>Bacteria</taxon>
        <taxon>Pseudomonadati</taxon>
        <taxon>Pseudomonadota</taxon>
        <taxon>Alphaproteobacteria</taxon>
        <taxon>Acetobacterales</taxon>
        <taxon>Acetobacteraceae</taxon>
        <taxon>Neoroseomonas</taxon>
    </lineage>
</organism>
<dbReference type="PROSITE" id="PS50109">
    <property type="entry name" value="HIS_KIN"/>
    <property type="match status" value="1"/>
</dbReference>
<sequence>MLIHPPSIFTIACLLTLLLGCMQLWLWRQDREQRALATIGIAYLVGAIGSVLLSSRGHIADRISIDVANALIGLGYGLVWSGMRQFERRPPRPVVCLLGAAAWLAACQVPAFYADFPARVLLMSLIIATYCVAAARELWIGQVSRSLPSRRPLVALLLLNALLHVMRAPLLLLSPAEPEATKLPTASAWFAFVSLAAVVVIVGISLFLVALAKEQAQQRSIAAMAAARDASEKASAEKSRFLARMSHELRTLLNSVFGMAQLLARDPGLDPARREHAATLERAGRHLVAIVNDVLDLARVEAGRLELAPRPVDLRGLLEETVELARPAALAKDIVLSLRLFPPVPAAVLADPVRVRQILLNLLGNAVKFTPEGGEVSLSARSGPAGLALAVTDNGPGVPPELRERLFQDYERMGADAAGMEGTGLGLAITAALAHAMGGKVSYAPGPGGVGSCFSVELPLAAATLPVPMQAAAPQPAPAADSLRILVVDDIAANRMVAEALLTQAGHRVDTFADGASAVAAIERGPLPDVVLMDVYMPGMDGFATTARIRALPGAARRVPILAVTAEAAPDEVRACLDSGMDGHVAKPIDRDGLLGAIAEATRVRA</sequence>
<evidence type="ECO:0000259" key="7">
    <source>
        <dbReference type="PROSITE" id="PS50110"/>
    </source>
</evidence>
<feature type="transmembrane region" description="Helical" evidence="5">
    <location>
        <begin position="59"/>
        <end position="82"/>
    </location>
</feature>
<dbReference type="Gene3D" id="3.30.565.10">
    <property type="entry name" value="Histidine kinase-like ATPase, C-terminal domain"/>
    <property type="match status" value="1"/>
</dbReference>
<dbReference type="Proteomes" id="UP001138751">
    <property type="component" value="Unassembled WGS sequence"/>
</dbReference>
<name>A0A9X9X3Q8_9PROT</name>
<gene>
    <name evidence="8" type="ORF">GXW76_22895</name>
</gene>
<dbReference type="SUPFAM" id="SSF47384">
    <property type="entry name" value="Homodimeric domain of signal transducing histidine kinase"/>
    <property type="match status" value="1"/>
</dbReference>
<dbReference type="InterPro" id="IPR001789">
    <property type="entry name" value="Sig_transdc_resp-reg_receiver"/>
</dbReference>
<accession>A0A9X9X3Q8</accession>
<dbReference type="InterPro" id="IPR003661">
    <property type="entry name" value="HisK_dim/P_dom"/>
</dbReference>
<evidence type="ECO:0000256" key="1">
    <source>
        <dbReference type="ARBA" id="ARBA00000085"/>
    </source>
</evidence>
<feature type="transmembrane region" description="Helical" evidence="5">
    <location>
        <begin position="6"/>
        <end position="27"/>
    </location>
</feature>
<reference evidence="8" key="1">
    <citation type="submission" date="2020-01" db="EMBL/GenBank/DDBJ databases">
        <authorList>
            <person name="Rat A."/>
        </authorList>
    </citation>
    <scope>NUCLEOTIDE SEQUENCE</scope>
    <source>
        <strain evidence="8">LMG 31231</strain>
    </source>
</reference>
<dbReference type="SMART" id="SM00448">
    <property type="entry name" value="REC"/>
    <property type="match status" value="1"/>
</dbReference>
<evidence type="ECO:0000313" key="8">
    <source>
        <dbReference type="EMBL" id="MBR0674037.1"/>
    </source>
</evidence>
<comment type="catalytic activity">
    <reaction evidence="1">
        <text>ATP + protein L-histidine = ADP + protein N-phospho-L-histidine.</text>
        <dbReference type="EC" id="2.7.13.3"/>
    </reaction>
</comment>
<evidence type="ECO:0000313" key="9">
    <source>
        <dbReference type="Proteomes" id="UP001138751"/>
    </source>
</evidence>
<keyword evidence="5" id="KW-0812">Transmembrane</keyword>
<dbReference type="CDD" id="cd00082">
    <property type="entry name" value="HisKA"/>
    <property type="match status" value="1"/>
</dbReference>
<dbReference type="PROSITE" id="PS50110">
    <property type="entry name" value="RESPONSE_REGULATORY"/>
    <property type="match status" value="1"/>
</dbReference>
<dbReference type="EC" id="2.7.13.3" evidence="2"/>
<feature type="transmembrane region" description="Helical" evidence="5">
    <location>
        <begin position="120"/>
        <end position="141"/>
    </location>
</feature>
<keyword evidence="3 4" id="KW-0597">Phosphoprotein</keyword>
<feature type="transmembrane region" description="Helical" evidence="5">
    <location>
        <begin position="34"/>
        <end position="53"/>
    </location>
</feature>
<feature type="transmembrane region" description="Helical" evidence="5">
    <location>
        <begin position="188"/>
        <end position="211"/>
    </location>
</feature>
<dbReference type="Gene3D" id="3.40.50.2300">
    <property type="match status" value="1"/>
</dbReference>
<dbReference type="CDD" id="cd17546">
    <property type="entry name" value="REC_hyHK_CKI1_RcsC-like"/>
    <property type="match status" value="1"/>
</dbReference>
<dbReference type="InterPro" id="IPR036097">
    <property type="entry name" value="HisK_dim/P_sf"/>
</dbReference>
<reference evidence="8" key="2">
    <citation type="journal article" date="2021" name="Syst. Appl. Microbiol.">
        <title>Roseomonas hellenica sp. nov., isolated from roots of wild-growing Alkanna tinctoria.</title>
        <authorList>
            <person name="Rat A."/>
            <person name="Naranjo H.D."/>
            <person name="Lebbe L."/>
            <person name="Cnockaert M."/>
            <person name="Krigas N."/>
            <person name="Grigoriadou K."/>
            <person name="Maloupa E."/>
            <person name="Willems A."/>
        </authorList>
    </citation>
    <scope>NUCLEOTIDE SEQUENCE</scope>
    <source>
        <strain evidence="8">LMG 31231</strain>
    </source>
</reference>
<evidence type="ECO:0000256" key="5">
    <source>
        <dbReference type="SAM" id="Phobius"/>
    </source>
</evidence>
<dbReference type="SMART" id="SM00387">
    <property type="entry name" value="HATPase_c"/>
    <property type="match status" value="1"/>
</dbReference>
<dbReference type="PRINTS" id="PR00344">
    <property type="entry name" value="BCTRLSENSOR"/>
</dbReference>
<dbReference type="InterPro" id="IPR036890">
    <property type="entry name" value="HATPase_C_sf"/>
</dbReference>
<dbReference type="GO" id="GO:0000155">
    <property type="term" value="F:phosphorelay sensor kinase activity"/>
    <property type="evidence" value="ECO:0007669"/>
    <property type="project" value="InterPro"/>
</dbReference>
<evidence type="ECO:0000256" key="3">
    <source>
        <dbReference type="ARBA" id="ARBA00022553"/>
    </source>
</evidence>
<dbReference type="PANTHER" id="PTHR45339:SF5">
    <property type="entry name" value="HISTIDINE KINASE"/>
    <property type="match status" value="1"/>
</dbReference>
<keyword evidence="5" id="KW-0472">Membrane</keyword>
<keyword evidence="5" id="KW-1133">Transmembrane helix</keyword>
<dbReference type="InterPro" id="IPR004358">
    <property type="entry name" value="Sig_transdc_His_kin-like_C"/>
</dbReference>
<feature type="transmembrane region" description="Helical" evidence="5">
    <location>
        <begin position="94"/>
        <end position="114"/>
    </location>
</feature>
<feature type="transmembrane region" description="Helical" evidence="5">
    <location>
        <begin position="153"/>
        <end position="176"/>
    </location>
</feature>
<dbReference type="RefSeq" id="WP_211864464.1">
    <property type="nucleotide sequence ID" value="NZ_JAAEDM010000108.1"/>
</dbReference>
<dbReference type="PANTHER" id="PTHR45339">
    <property type="entry name" value="HYBRID SIGNAL TRANSDUCTION HISTIDINE KINASE J"/>
    <property type="match status" value="1"/>
</dbReference>
<evidence type="ECO:0000259" key="6">
    <source>
        <dbReference type="PROSITE" id="PS50109"/>
    </source>
</evidence>
<dbReference type="SUPFAM" id="SSF52172">
    <property type="entry name" value="CheY-like"/>
    <property type="match status" value="1"/>
</dbReference>
<dbReference type="InterPro" id="IPR005467">
    <property type="entry name" value="His_kinase_dom"/>
</dbReference>
<dbReference type="Gene3D" id="1.10.287.130">
    <property type="match status" value="1"/>
</dbReference>
<feature type="modified residue" description="4-aspartylphosphate" evidence="4">
    <location>
        <position position="534"/>
    </location>
</feature>
<feature type="domain" description="Response regulatory" evidence="7">
    <location>
        <begin position="484"/>
        <end position="602"/>
    </location>
</feature>
<dbReference type="SMART" id="SM00388">
    <property type="entry name" value="HisKA"/>
    <property type="match status" value="1"/>
</dbReference>
<dbReference type="InterPro" id="IPR003594">
    <property type="entry name" value="HATPase_dom"/>
</dbReference>
<evidence type="ECO:0000256" key="4">
    <source>
        <dbReference type="PROSITE-ProRule" id="PRU00169"/>
    </source>
</evidence>
<keyword evidence="9" id="KW-1185">Reference proteome</keyword>
<dbReference type="SUPFAM" id="SSF55874">
    <property type="entry name" value="ATPase domain of HSP90 chaperone/DNA topoisomerase II/histidine kinase"/>
    <property type="match status" value="1"/>
</dbReference>
<comment type="caution">
    <text evidence="8">The sequence shown here is derived from an EMBL/GenBank/DDBJ whole genome shotgun (WGS) entry which is preliminary data.</text>
</comment>
<dbReference type="Pfam" id="PF00512">
    <property type="entry name" value="HisKA"/>
    <property type="match status" value="1"/>
</dbReference>
<evidence type="ECO:0000256" key="2">
    <source>
        <dbReference type="ARBA" id="ARBA00012438"/>
    </source>
</evidence>
<dbReference type="EMBL" id="JAAEDM010000108">
    <property type="protein sequence ID" value="MBR0674037.1"/>
    <property type="molecule type" value="Genomic_DNA"/>
</dbReference>
<dbReference type="InterPro" id="IPR011006">
    <property type="entry name" value="CheY-like_superfamily"/>
</dbReference>
<protein>
    <recommendedName>
        <fullName evidence="2">histidine kinase</fullName>
        <ecNumber evidence="2">2.7.13.3</ecNumber>
    </recommendedName>
</protein>